<comment type="caution">
    <text evidence="1">The sequence shown here is derived from an EMBL/GenBank/DDBJ whole genome shotgun (WGS) entry which is preliminary data.</text>
</comment>
<dbReference type="AlphaFoldDB" id="A0A354YVJ7"/>
<evidence type="ECO:0000313" key="1">
    <source>
        <dbReference type="EMBL" id="HBK53214.1"/>
    </source>
</evidence>
<protein>
    <submittedName>
        <fullName evidence="1">Uncharacterized protein</fullName>
    </submittedName>
</protein>
<dbReference type="Proteomes" id="UP000263273">
    <property type="component" value="Unassembled WGS sequence"/>
</dbReference>
<accession>A0A354YVJ7</accession>
<proteinExistence type="predicted"/>
<sequence length="104" mass="11870">MNLNEITTKINEGHRLIEEALAALENDHILIGDYNHKDNSIQVYDEKRLSEMFPTCIAKPRNSEYYPTVFTATCQGVEFYALSEKPFPEETTMICVSRPAQDAV</sequence>
<name>A0A354YVJ7_9FIRM</name>
<reference evidence="1 2" key="1">
    <citation type="journal article" date="2018" name="Nat. Biotechnol.">
        <title>A standardized bacterial taxonomy based on genome phylogeny substantially revises the tree of life.</title>
        <authorList>
            <person name="Parks D.H."/>
            <person name="Chuvochina M."/>
            <person name="Waite D.W."/>
            <person name="Rinke C."/>
            <person name="Skarshewski A."/>
            <person name="Chaumeil P.A."/>
            <person name="Hugenholtz P."/>
        </authorList>
    </citation>
    <scope>NUCLEOTIDE SEQUENCE [LARGE SCALE GENOMIC DNA]</scope>
    <source>
        <strain evidence="1">UBA10948</strain>
    </source>
</reference>
<dbReference type="EMBL" id="DNZF01000101">
    <property type="protein sequence ID" value="HBK53214.1"/>
    <property type="molecule type" value="Genomic_DNA"/>
</dbReference>
<evidence type="ECO:0000313" key="2">
    <source>
        <dbReference type="Proteomes" id="UP000263273"/>
    </source>
</evidence>
<gene>
    <name evidence="1" type="ORF">DDZ44_04675</name>
</gene>
<organism evidence="1 2">
    <name type="scientific">Syntrophomonas wolfei</name>
    <dbReference type="NCBI Taxonomy" id="863"/>
    <lineage>
        <taxon>Bacteria</taxon>
        <taxon>Bacillati</taxon>
        <taxon>Bacillota</taxon>
        <taxon>Clostridia</taxon>
        <taxon>Eubacteriales</taxon>
        <taxon>Syntrophomonadaceae</taxon>
        <taxon>Syntrophomonas</taxon>
    </lineage>
</organism>